<evidence type="ECO:0000313" key="1">
    <source>
        <dbReference type="EMBL" id="KAF9642599.1"/>
    </source>
</evidence>
<comment type="caution">
    <text evidence="1">The sequence shown here is derived from an EMBL/GenBank/DDBJ whole genome shotgun (WGS) entry which is preliminary data.</text>
</comment>
<reference evidence="1" key="1">
    <citation type="submission" date="2019-10" db="EMBL/GenBank/DDBJ databases">
        <authorList>
            <consortium name="DOE Joint Genome Institute"/>
            <person name="Kuo A."/>
            <person name="Miyauchi S."/>
            <person name="Kiss E."/>
            <person name="Drula E."/>
            <person name="Kohler A."/>
            <person name="Sanchez-Garcia M."/>
            <person name="Andreopoulos B."/>
            <person name="Barry K.W."/>
            <person name="Bonito G."/>
            <person name="Buee M."/>
            <person name="Carver A."/>
            <person name="Chen C."/>
            <person name="Cichocki N."/>
            <person name="Clum A."/>
            <person name="Culley D."/>
            <person name="Crous P.W."/>
            <person name="Fauchery L."/>
            <person name="Girlanda M."/>
            <person name="Hayes R."/>
            <person name="Keri Z."/>
            <person name="Labutti K."/>
            <person name="Lipzen A."/>
            <person name="Lombard V."/>
            <person name="Magnuson J."/>
            <person name="Maillard F."/>
            <person name="Morin E."/>
            <person name="Murat C."/>
            <person name="Nolan M."/>
            <person name="Ohm R."/>
            <person name="Pangilinan J."/>
            <person name="Pereira M."/>
            <person name="Perotto S."/>
            <person name="Peter M."/>
            <person name="Riley R."/>
            <person name="Sitrit Y."/>
            <person name="Stielow B."/>
            <person name="Szollosi G."/>
            <person name="Zifcakova L."/>
            <person name="Stursova M."/>
            <person name="Spatafora J.W."/>
            <person name="Tedersoo L."/>
            <person name="Vaario L.-M."/>
            <person name="Yamada A."/>
            <person name="Yan M."/>
            <person name="Wang P."/>
            <person name="Xu J."/>
            <person name="Bruns T."/>
            <person name="Baldrian P."/>
            <person name="Vilgalys R."/>
            <person name="Henrissat B."/>
            <person name="Grigoriev I.V."/>
            <person name="Hibbett D."/>
            <person name="Nagy L.G."/>
            <person name="Martin F.M."/>
        </authorList>
    </citation>
    <scope>NUCLEOTIDE SEQUENCE</scope>
    <source>
        <strain evidence="1">P2</strain>
    </source>
</reference>
<dbReference type="EMBL" id="MU118408">
    <property type="protein sequence ID" value="KAF9642599.1"/>
    <property type="molecule type" value="Genomic_DNA"/>
</dbReference>
<proteinExistence type="predicted"/>
<reference evidence="1" key="2">
    <citation type="journal article" date="2020" name="Nat. Commun.">
        <title>Large-scale genome sequencing of mycorrhizal fungi provides insights into the early evolution of symbiotic traits.</title>
        <authorList>
            <person name="Miyauchi S."/>
            <person name="Kiss E."/>
            <person name="Kuo A."/>
            <person name="Drula E."/>
            <person name="Kohler A."/>
            <person name="Sanchez-Garcia M."/>
            <person name="Morin E."/>
            <person name="Andreopoulos B."/>
            <person name="Barry K.W."/>
            <person name="Bonito G."/>
            <person name="Buee M."/>
            <person name="Carver A."/>
            <person name="Chen C."/>
            <person name="Cichocki N."/>
            <person name="Clum A."/>
            <person name="Culley D."/>
            <person name="Crous P.W."/>
            <person name="Fauchery L."/>
            <person name="Girlanda M."/>
            <person name="Hayes R.D."/>
            <person name="Keri Z."/>
            <person name="LaButti K."/>
            <person name="Lipzen A."/>
            <person name="Lombard V."/>
            <person name="Magnuson J."/>
            <person name="Maillard F."/>
            <person name="Murat C."/>
            <person name="Nolan M."/>
            <person name="Ohm R.A."/>
            <person name="Pangilinan J."/>
            <person name="Pereira M.F."/>
            <person name="Perotto S."/>
            <person name="Peter M."/>
            <person name="Pfister S."/>
            <person name="Riley R."/>
            <person name="Sitrit Y."/>
            <person name="Stielow J.B."/>
            <person name="Szollosi G."/>
            <person name="Zifcakova L."/>
            <person name="Stursova M."/>
            <person name="Spatafora J.W."/>
            <person name="Tedersoo L."/>
            <person name="Vaario L.M."/>
            <person name="Yamada A."/>
            <person name="Yan M."/>
            <person name="Wang P."/>
            <person name="Xu J."/>
            <person name="Bruns T."/>
            <person name="Baldrian P."/>
            <person name="Vilgalys R."/>
            <person name="Dunand C."/>
            <person name="Henrissat B."/>
            <person name="Grigoriev I.V."/>
            <person name="Hibbett D."/>
            <person name="Nagy L.G."/>
            <person name="Martin F.M."/>
        </authorList>
    </citation>
    <scope>NUCLEOTIDE SEQUENCE</scope>
    <source>
        <strain evidence="1">P2</strain>
    </source>
</reference>
<accession>A0ACB6YZB5</accession>
<evidence type="ECO:0000313" key="2">
    <source>
        <dbReference type="Proteomes" id="UP000886501"/>
    </source>
</evidence>
<dbReference type="Proteomes" id="UP000886501">
    <property type="component" value="Unassembled WGS sequence"/>
</dbReference>
<sequence>MNRLSKERMQGGCQATHSAVPSHSIVPVRWLGSPRLSIYSPNSVKVSSFRVQALQPTHAIITEQELVFVRPGHTHRPTRSTPLCKLLQSRIFLPRDERLSKLR</sequence>
<protein>
    <submittedName>
        <fullName evidence="1">Uncharacterized protein</fullName>
    </submittedName>
</protein>
<name>A0ACB6YZB5_THEGA</name>
<keyword evidence="2" id="KW-1185">Reference proteome</keyword>
<gene>
    <name evidence="1" type="ORF">BDM02DRAFT_3124378</name>
</gene>
<feature type="non-terminal residue" evidence="1">
    <location>
        <position position="103"/>
    </location>
</feature>
<organism evidence="1 2">
    <name type="scientific">Thelephora ganbajun</name>
    <name type="common">Ganba fungus</name>
    <dbReference type="NCBI Taxonomy" id="370292"/>
    <lineage>
        <taxon>Eukaryota</taxon>
        <taxon>Fungi</taxon>
        <taxon>Dikarya</taxon>
        <taxon>Basidiomycota</taxon>
        <taxon>Agaricomycotina</taxon>
        <taxon>Agaricomycetes</taxon>
        <taxon>Thelephorales</taxon>
        <taxon>Thelephoraceae</taxon>
        <taxon>Thelephora</taxon>
    </lineage>
</organism>